<dbReference type="PROSITE" id="PS00028">
    <property type="entry name" value="ZINC_FINGER_C2H2_1"/>
    <property type="match status" value="1"/>
</dbReference>
<dbReference type="SUPFAM" id="SSF57667">
    <property type="entry name" value="beta-beta-alpha zinc fingers"/>
    <property type="match status" value="1"/>
</dbReference>
<evidence type="ECO:0000313" key="4">
    <source>
        <dbReference type="EMBL" id="KAG9510851.1"/>
    </source>
</evidence>
<dbReference type="InterPro" id="IPR013087">
    <property type="entry name" value="Znf_C2H2_type"/>
</dbReference>
<feature type="compositionally biased region" description="Low complexity" evidence="2">
    <location>
        <begin position="211"/>
        <end position="223"/>
    </location>
</feature>
<dbReference type="InterPro" id="IPR036236">
    <property type="entry name" value="Znf_C2H2_sf"/>
</dbReference>
<organism evidence="4 5">
    <name type="scientific">Fragariocoptes setiger</name>
    <dbReference type="NCBI Taxonomy" id="1670756"/>
    <lineage>
        <taxon>Eukaryota</taxon>
        <taxon>Metazoa</taxon>
        <taxon>Ecdysozoa</taxon>
        <taxon>Arthropoda</taxon>
        <taxon>Chelicerata</taxon>
        <taxon>Arachnida</taxon>
        <taxon>Acari</taxon>
        <taxon>Acariformes</taxon>
        <taxon>Trombidiformes</taxon>
        <taxon>Prostigmata</taxon>
        <taxon>Eupodina</taxon>
        <taxon>Eriophyoidea</taxon>
        <taxon>Phytoptidae</taxon>
        <taxon>Fragariocoptes</taxon>
    </lineage>
</organism>
<feature type="compositionally biased region" description="Polar residues" evidence="2">
    <location>
        <begin position="982"/>
        <end position="996"/>
    </location>
</feature>
<feature type="domain" description="C2H2-type" evidence="3">
    <location>
        <begin position="1000"/>
        <end position="1026"/>
    </location>
</feature>
<keyword evidence="1" id="KW-0863">Zinc-finger</keyword>
<dbReference type="EMBL" id="JAIFTH010000066">
    <property type="protein sequence ID" value="KAG9510851.1"/>
    <property type="molecule type" value="Genomic_DNA"/>
</dbReference>
<name>A0ABQ7SBQ2_9ACAR</name>
<accession>A0ABQ7SBQ2</accession>
<feature type="region of interest" description="Disordered" evidence="2">
    <location>
        <begin position="358"/>
        <end position="381"/>
    </location>
</feature>
<dbReference type="Gene3D" id="3.30.160.60">
    <property type="entry name" value="Classic Zinc Finger"/>
    <property type="match status" value="1"/>
</dbReference>
<gene>
    <name evidence="4" type="ORF">GZH46_00595</name>
</gene>
<proteinExistence type="predicted"/>
<keyword evidence="1" id="KW-0479">Metal-binding</keyword>
<reference evidence="4 5" key="1">
    <citation type="submission" date="2020-10" db="EMBL/GenBank/DDBJ databases">
        <authorList>
            <person name="Klimov P.B."/>
            <person name="Dyachkov S.M."/>
            <person name="Chetverikov P.E."/>
        </authorList>
    </citation>
    <scope>NUCLEOTIDE SEQUENCE [LARGE SCALE GENOMIC DNA]</scope>
    <source>
        <strain evidence="4">BMOC 18-1129-001#AD2665</strain>
        <tissue evidence="4">Entire mites</tissue>
    </source>
</reference>
<keyword evidence="1" id="KW-0862">Zinc</keyword>
<evidence type="ECO:0000256" key="2">
    <source>
        <dbReference type="SAM" id="MobiDB-lite"/>
    </source>
</evidence>
<feature type="compositionally biased region" description="Basic and acidic residues" evidence="2">
    <location>
        <begin position="832"/>
        <end position="844"/>
    </location>
</feature>
<feature type="region of interest" description="Disordered" evidence="2">
    <location>
        <begin position="751"/>
        <end position="812"/>
    </location>
</feature>
<feature type="non-terminal residue" evidence="4">
    <location>
        <position position="1026"/>
    </location>
</feature>
<feature type="compositionally biased region" description="Polar residues" evidence="2">
    <location>
        <begin position="796"/>
        <end position="810"/>
    </location>
</feature>
<feature type="compositionally biased region" description="Polar residues" evidence="2">
    <location>
        <begin position="499"/>
        <end position="529"/>
    </location>
</feature>
<feature type="compositionally biased region" description="Low complexity" evidence="2">
    <location>
        <begin position="963"/>
        <end position="976"/>
    </location>
</feature>
<evidence type="ECO:0000256" key="1">
    <source>
        <dbReference type="PROSITE-ProRule" id="PRU00042"/>
    </source>
</evidence>
<feature type="compositionally biased region" description="Low complexity" evidence="2">
    <location>
        <begin position="530"/>
        <end position="545"/>
    </location>
</feature>
<protein>
    <recommendedName>
        <fullName evidence="3">C2H2-type domain-containing protein</fullName>
    </recommendedName>
</protein>
<dbReference type="Proteomes" id="UP000825002">
    <property type="component" value="Unassembled WGS sequence"/>
</dbReference>
<dbReference type="SMART" id="SM00355">
    <property type="entry name" value="ZnF_C2H2"/>
    <property type="match status" value="1"/>
</dbReference>
<feature type="region of interest" description="Disordered" evidence="2">
    <location>
        <begin position="569"/>
        <end position="588"/>
    </location>
</feature>
<feature type="region of interest" description="Disordered" evidence="2">
    <location>
        <begin position="298"/>
        <end position="343"/>
    </location>
</feature>
<evidence type="ECO:0000259" key="3">
    <source>
        <dbReference type="PROSITE" id="PS50157"/>
    </source>
</evidence>
<comment type="caution">
    <text evidence="4">The sequence shown here is derived from an EMBL/GenBank/DDBJ whole genome shotgun (WGS) entry which is preliminary data.</text>
</comment>
<feature type="compositionally biased region" description="Basic residues" evidence="2">
    <location>
        <begin position="307"/>
        <end position="321"/>
    </location>
</feature>
<feature type="region of interest" description="Disordered" evidence="2">
    <location>
        <begin position="499"/>
        <end position="545"/>
    </location>
</feature>
<evidence type="ECO:0000313" key="5">
    <source>
        <dbReference type="Proteomes" id="UP000825002"/>
    </source>
</evidence>
<feature type="compositionally biased region" description="Low complexity" evidence="2">
    <location>
        <begin position="359"/>
        <end position="378"/>
    </location>
</feature>
<feature type="region of interest" description="Disordered" evidence="2">
    <location>
        <begin position="832"/>
        <end position="869"/>
    </location>
</feature>
<sequence length="1026" mass="108708">MDSARHMSSPSPTSPFLFHHSERCKSASLTPLLSSTAEVTSADDYFTTAATIGSFIQGDHGNGTRHNDHCIDQDSLNGVDDAVDRMHNILSGGSSASSVVSGTHLLTGENHSQHHFSRISLEEYCDSPLGLVGDCVGSLEISPTTTACVTHMNNNVNYKVNGIRIDNLVNCDDDTVDNCAESRHTTGSLSPTLLTTPVSSLMSSLSQSSQWNHHLHLSHPSNSQGPSKPSSEPPSLDGVSQTLQESRDLLSCVSLDRPSSEPPAMSKEAQSNPLSHVSISLDTVQGCTTNEANICGKISSSAPRMNAPRRPRHRQARRIAVRSRSFQSPTPSKSHSQLHLQLKHHKKLQELQARLFGPSASKESSDVSSSEVISSQTESGEEIDSSIDFEVKLESPITNKFADQMVNRSAIRINQSRPIIQPEESGMENLTTFLPKIEFVNKQSLPQEQQQQSSSNSEISRFKTIVRSRARRVSVHPRSRKRGDCVTIKDEVVATSSSSTIKVESCTTSSDKGGINNNSDTSFSTGQNDSSVSTISGATASGSSGPLQLNTVVSQSTFIPTSTSVFNLNSTSSSKSSASSSSPSTTSVSEPIFVAPISKPQQKSSNLILSPSNNGNMSSTTSVSSNNDTNYIVATKSCIRNNSQNQIVKALVPNNDISGKETLIFANITASNTPSGVNNVINASHQSNGTSSLAALQQQHSLSGRQIAIQVICQDGTSLVLPVSSAPGLAESLAAAGQLNINSPHFSPVGPLPPINSASPATGGLGVSIKNASRGKDQDSHNITTQSNTNSTSSTGITAPVSQQSQQPMQIHSALAASSPTLAALLDGNHSLSDHHHRERDPRKNTTLNPGLSSIKNFATKEPPASRKNGSFPSSIVSLTTAGGSLSSISNAAIGVTTSYSIQASKTNMASSNSASVPSQSNNIVDSAVPAFNSSTIIAGDLLIRAHTQQDDICQLIEDDQRSASSSSQANLNTSNGRNDGGQLNDSITANSNGEHNQPFRCEHCNSTFTRLGNFTRHKKIHTMPP</sequence>
<keyword evidence="5" id="KW-1185">Reference proteome</keyword>
<feature type="region of interest" description="Disordered" evidence="2">
    <location>
        <begin position="211"/>
        <end position="274"/>
    </location>
</feature>
<feature type="compositionally biased region" description="Low complexity" evidence="2">
    <location>
        <begin position="781"/>
        <end position="795"/>
    </location>
</feature>
<dbReference type="PROSITE" id="PS50157">
    <property type="entry name" value="ZINC_FINGER_C2H2_2"/>
    <property type="match status" value="1"/>
</dbReference>
<feature type="compositionally biased region" description="Polar residues" evidence="2">
    <location>
        <begin position="845"/>
        <end position="857"/>
    </location>
</feature>
<feature type="region of interest" description="Disordered" evidence="2">
    <location>
        <begin position="960"/>
        <end position="1000"/>
    </location>
</feature>